<keyword evidence="4" id="KW-1185">Reference proteome</keyword>
<protein>
    <submittedName>
        <fullName evidence="3">Uncharacterized protein</fullName>
    </submittedName>
</protein>
<feature type="compositionally biased region" description="Low complexity" evidence="1">
    <location>
        <begin position="515"/>
        <end position="668"/>
    </location>
</feature>
<dbReference type="InParanoid" id="A9V8E9"/>
<dbReference type="RefSeq" id="XP_001748927.1">
    <property type="nucleotide sequence ID" value="XM_001748875.1"/>
</dbReference>
<keyword evidence="2" id="KW-0732">Signal</keyword>
<evidence type="ECO:0000256" key="2">
    <source>
        <dbReference type="SAM" id="SignalP"/>
    </source>
</evidence>
<accession>A9V8E9</accession>
<sequence length="903" mass="93685">MAVTVLSKVLLAAVLVLWATDDVLASGDAFGTALQTRLGCLNPLAKANYRSLRAEARAVALDHLLDFAGTCDQLAFADFDVTGQESRIISNRGPGALVCTNPSDLIAWGESAPDLCHDVRSLIPLCSTSRWRATDTCTADDLEPNSYASPYALDDLPAALSDLSLCDGPDAYAISVCPSCKVTVSVTYVAGPGSLSLGLFDSQVNAYAAQTQGSGGSAQIVFTNWATSTREMSIDVYGSFAGTYALSAAIEADSGTRPTTTTPAPCTADSFEPNGYASPYALSGSSTNASDLTLCGEADSYSFSLCPGCYAHARVEFDRSYGNIDIGFFSGTTAAYVAQGAGTGDYEEVGYINPTGSTINLQLDVYGSFSRTYSLVFTIASEGPPGKTTSTTAPCLPDALEPSSFSDPYALTGNNLSFADLTLCGVQDSYSINVPSGEAITVQVNFDNVQGGINLGLFNPNTNTYAAEGRSAIGRVWLQYTNAGTARTFNIDVYGSNRGSYTLSVVVAPPPTTTTPPATTTTTAASSSSTQSSTTVAPTSTSTSSPGTSTTSADPTTTATDVTTSPSSTSSSSTISSSTTSGASTGPGSSPTTSLPGSTTTASATMTQGSTSATTIASATTAPSTASTTAATTASPTTATTPATTTDATAPSTTTTSLLTSTGSYSSAPLTCPDSYEPNNRPSEAYLVSNGFTAEGISLCEEDVDMYRLEVCAGGSVSIQVSFSHAQGDLDARLWADGQVVATGYSTSDSEQLEYTEAPDHVPQTLVLEVFGVKGAANAYSLTVHVTGCECTCPPDSRRRGTRLTTYRVPATRVVGACPDYVPSICLAPRDDETSPLTLDLEVNRVGQKQYAHVASSPQLQGDNLCWSHPLALQHRDRFQFVLKNPEGVRYWVSFPDDTINCS</sequence>
<dbReference type="Gene3D" id="2.60.120.380">
    <property type="match status" value="2"/>
</dbReference>
<reference evidence="3 4" key="1">
    <citation type="journal article" date="2008" name="Nature">
        <title>The genome of the choanoflagellate Monosiga brevicollis and the origin of metazoans.</title>
        <authorList>
            <consortium name="JGI Sequencing"/>
            <person name="King N."/>
            <person name="Westbrook M.J."/>
            <person name="Young S.L."/>
            <person name="Kuo A."/>
            <person name="Abedin M."/>
            <person name="Chapman J."/>
            <person name="Fairclough S."/>
            <person name="Hellsten U."/>
            <person name="Isogai Y."/>
            <person name="Letunic I."/>
            <person name="Marr M."/>
            <person name="Pincus D."/>
            <person name="Putnam N."/>
            <person name="Rokas A."/>
            <person name="Wright K.J."/>
            <person name="Zuzow R."/>
            <person name="Dirks W."/>
            <person name="Good M."/>
            <person name="Goodstein D."/>
            <person name="Lemons D."/>
            <person name="Li W."/>
            <person name="Lyons J.B."/>
            <person name="Morris A."/>
            <person name="Nichols S."/>
            <person name="Richter D.J."/>
            <person name="Salamov A."/>
            <person name="Bork P."/>
            <person name="Lim W.A."/>
            <person name="Manning G."/>
            <person name="Miller W.T."/>
            <person name="McGinnis W."/>
            <person name="Shapiro H."/>
            <person name="Tjian R."/>
            <person name="Grigoriev I.V."/>
            <person name="Rokhsar D."/>
        </authorList>
    </citation>
    <scope>NUCLEOTIDE SEQUENCE [LARGE SCALE GENOMIC DNA]</scope>
    <source>
        <strain evidence="4">MX1 / ATCC 50154</strain>
    </source>
</reference>
<dbReference type="KEGG" id="mbr:MONBRDRAFT_11173"/>
<dbReference type="GO" id="GO:0005667">
    <property type="term" value="C:transcription regulator complex"/>
    <property type="evidence" value="ECO:0000318"/>
    <property type="project" value="GO_Central"/>
</dbReference>
<dbReference type="PANTHER" id="PTHR48211:SF1">
    <property type="entry name" value="TETRATRICOPEPTIDE REPEAT PROTEIN"/>
    <property type="match status" value="1"/>
</dbReference>
<dbReference type="GeneID" id="5894210"/>
<dbReference type="PANTHER" id="PTHR48211">
    <property type="entry name" value="PROTEIN, PUTATIVE-RELATED"/>
    <property type="match status" value="1"/>
</dbReference>
<evidence type="ECO:0000313" key="4">
    <source>
        <dbReference type="Proteomes" id="UP000001357"/>
    </source>
</evidence>
<feature type="region of interest" description="Disordered" evidence="1">
    <location>
        <begin position="508"/>
        <end position="677"/>
    </location>
</feature>
<evidence type="ECO:0000313" key="3">
    <source>
        <dbReference type="EMBL" id="EDQ86257.1"/>
    </source>
</evidence>
<feature type="chain" id="PRO_5002744800" evidence="2">
    <location>
        <begin position="26"/>
        <end position="903"/>
    </location>
</feature>
<evidence type="ECO:0000256" key="1">
    <source>
        <dbReference type="SAM" id="MobiDB-lite"/>
    </source>
</evidence>
<dbReference type="GO" id="GO:0005634">
    <property type="term" value="C:nucleus"/>
    <property type="evidence" value="ECO:0000318"/>
    <property type="project" value="GO_Central"/>
</dbReference>
<feature type="signal peptide" evidence="2">
    <location>
        <begin position="1"/>
        <end position="25"/>
    </location>
</feature>
<organism evidence="3 4">
    <name type="scientific">Monosiga brevicollis</name>
    <name type="common">Choanoflagellate</name>
    <dbReference type="NCBI Taxonomy" id="81824"/>
    <lineage>
        <taxon>Eukaryota</taxon>
        <taxon>Choanoflagellata</taxon>
        <taxon>Craspedida</taxon>
        <taxon>Salpingoecidae</taxon>
        <taxon>Monosiga</taxon>
    </lineage>
</organism>
<dbReference type="AlphaFoldDB" id="A9V8E9"/>
<name>A9V8E9_MONBE</name>
<proteinExistence type="predicted"/>
<dbReference type="Proteomes" id="UP000001357">
    <property type="component" value="Unassembled WGS sequence"/>
</dbReference>
<dbReference type="EMBL" id="CH991567">
    <property type="protein sequence ID" value="EDQ86257.1"/>
    <property type="molecule type" value="Genomic_DNA"/>
</dbReference>
<gene>
    <name evidence="3" type="ORF">MONBRDRAFT_11173</name>
</gene>